<evidence type="ECO:0000313" key="1">
    <source>
        <dbReference type="EMBL" id="GBO44684.1"/>
    </source>
</evidence>
<name>A0A4Y2X6Y7_ARAVE</name>
<sequence length="88" mass="9897">EIPRLLFLMSTELMQSPRSTDLVILNSDEDDTWTHAPPPNLSAIPAKGHMTLDVRVNVHQVIDVDGFEPGALRHQSRNLTTRPLGPYR</sequence>
<organism evidence="1 2">
    <name type="scientific">Araneus ventricosus</name>
    <name type="common">Orbweaver spider</name>
    <name type="synonym">Epeira ventricosa</name>
    <dbReference type="NCBI Taxonomy" id="182803"/>
    <lineage>
        <taxon>Eukaryota</taxon>
        <taxon>Metazoa</taxon>
        <taxon>Ecdysozoa</taxon>
        <taxon>Arthropoda</taxon>
        <taxon>Chelicerata</taxon>
        <taxon>Arachnida</taxon>
        <taxon>Araneae</taxon>
        <taxon>Araneomorphae</taxon>
        <taxon>Entelegynae</taxon>
        <taxon>Araneoidea</taxon>
        <taxon>Araneidae</taxon>
        <taxon>Araneus</taxon>
    </lineage>
</organism>
<proteinExistence type="predicted"/>
<accession>A0A4Y2X6Y7</accession>
<comment type="caution">
    <text evidence="1">The sequence shown here is derived from an EMBL/GenBank/DDBJ whole genome shotgun (WGS) entry which is preliminary data.</text>
</comment>
<gene>
    <name evidence="1" type="ORF">AVEN_185820_1</name>
</gene>
<dbReference type="EMBL" id="BGPR01071506">
    <property type="protein sequence ID" value="GBO44684.1"/>
    <property type="molecule type" value="Genomic_DNA"/>
</dbReference>
<feature type="non-terminal residue" evidence="1">
    <location>
        <position position="1"/>
    </location>
</feature>
<dbReference type="AlphaFoldDB" id="A0A4Y2X6Y7"/>
<dbReference type="Proteomes" id="UP000499080">
    <property type="component" value="Unassembled WGS sequence"/>
</dbReference>
<reference evidence="1 2" key="1">
    <citation type="journal article" date="2019" name="Sci. Rep.">
        <title>Orb-weaving spider Araneus ventricosus genome elucidates the spidroin gene catalogue.</title>
        <authorList>
            <person name="Kono N."/>
            <person name="Nakamura H."/>
            <person name="Ohtoshi R."/>
            <person name="Moran D.A.P."/>
            <person name="Shinohara A."/>
            <person name="Yoshida Y."/>
            <person name="Fujiwara M."/>
            <person name="Mori M."/>
            <person name="Tomita M."/>
            <person name="Arakawa K."/>
        </authorList>
    </citation>
    <scope>NUCLEOTIDE SEQUENCE [LARGE SCALE GENOMIC DNA]</scope>
</reference>
<keyword evidence="2" id="KW-1185">Reference proteome</keyword>
<evidence type="ECO:0000313" key="2">
    <source>
        <dbReference type="Proteomes" id="UP000499080"/>
    </source>
</evidence>
<protein>
    <submittedName>
        <fullName evidence="1">Uncharacterized protein</fullName>
    </submittedName>
</protein>